<keyword evidence="1" id="KW-1133">Transmembrane helix</keyword>
<keyword evidence="1" id="KW-0812">Transmembrane</keyword>
<evidence type="ECO:0000313" key="2">
    <source>
        <dbReference type="EMBL" id="WXL25702.1"/>
    </source>
</evidence>
<gene>
    <name evidence="2" type="ORF">WG219_20790</name>
</gene>
<proteinExistence type="predicted"/>
<dbReference type="EMBL" id="CP148074">
    <property type="protein sequence ID" value="WXL25702.1"/>
    <property type="molecule type" value="Genomic_DNA"/>
</dbReference>
<feature type="transmembrane region" description="Helical" evidence="1">
    <location>
        <begin position="120"/>
        <end position="140"/>
    </location>
</feature>
<evidence type="ECO:0000256" key="1">
    <source>
        <dbReference type="SAM" id="Phobius"/>
    </source>
</evidence>
<protein>
    <submittedName>
        <fullName evidence="2">Uncharacterized protein</fullName>
    </submittedName>
</protein>
<evidence type="ECO:0000313" key="3">
    <source>
        <dbReference type="Proteomes" id="UP001476583"/>
    </source>
</evidence>
<organism evidence="2 3">
    <name type="scientific">Ectopseudomonas mendocina</name>
    <name type="common">Pseudomonas mendocina</name>
    <dbReference type="NCBI Taxonomy" id="300"/>
    <lineage>
        <taxon>Bacteria</taxon>
        <taxon>Pseudomonadati</taxon>
        <taxon>Pseudomonadota</taxon>
        <taxon>Gammaproteobacteria</taxon>
        <taxon>Pseudomonadales</taxon>
        <taxon>Pseudomonadaceae</taxon>
        <taxon>Ectopseudomonas</taxon>
    </lineage>
</organism>
<keyword evidence="1" id="KW-0472">Membrane</keyword>
<sequence length="143" mass="16125">MFIDTQTVAKQSLCTYRIWGLFDAFYIAWMCITSWKTGRVPYISDAQSTLSLLEQQGGSTTAIVAASWLLQTSIVATCMMFLCRIRLVKFLAYAQIPLRLFFLVPSVSLILATAKLTQGLGQFFLLLIIASEALKGWTLWRLK</sequence>
<accession>A0ABZ2RGJ9</accession>
<reference evidence="2 3" key="1">
    <citation type="submission" date="2024-03" db="EMBL/GenBank/DDBJ databases">
        <title>Complete genome of BD2.</title>
        <authorList>
            <person name="Cao G."/>
        </authorList>
    </citation>
    <scope>NUCLEOTIDE SEQUENCE [LARGE SCALE GENOMIC DNA]</scope>
    <source>
        <strain evidence="2 3">BD2</strain>
    </source>
</reference>
<feature type="transmembrane region" description="Helical" evidence="1">
    <location>
        <begin position="62"/>
        <end position="83"/>
    </location>
</feature>
<name>A0ABZ2RGJ9_ECTME</name>
<feature type="transmembrane region" description="Helical" evidence="1">
    <location>
        <begin position="90"/>
        <end position="114"/>
    </location>
</feature>
<dbReference type="Proteomes" id="UP001476583">
    <property type="component" value="Chromosome"/>
</dbReference>
<keyword evidence="3" id="KW-1185">Reference proteome</keyword>